<dbReference type="Proteomes" id="UP000246991">
    <property type="component" value="Unassembled WGS sequence"/>
</dbReference>
<evidence type="ECO:0000256" key="1">
    <source>
        <dbReference type="SAM" id="MobiDB-lite"/>
    </source>
</evidence>
<protein>
    <submittedName>
        <fullName evidence="2">Uncharacterized protein</fullName>
    </submittedName>
</protein>
<accession>A0A317SJP5</accession>
<gene>
    <name evidence="2" type="ORF">C7212DRAFT_332719</name>
</gene>
<feature type="region of interest" description="Disordered" evidence="1">
    <location>
        <begin position="1"/>
        <end position="21"/>
    </location>
</feature>
<name>A0A317SJP5_9PEZI</name>
<dbReference type="OrthoDB" id="5492657at2759"/>
<keyword evidence="3" id="KW-1185">Reference proteome</keyword>
<comment type="caution">
    <text evidence="2">The sequence shown here is derived from an EMBL/GenBank/DDBJ whole genome shotgun (WGS) entry which is preliminary data.</text>
</comment>
<reference evidence="2 3" key="1">
    <citation type="submission" date="2018-03" db="EMBL/GenBank/DDBJ databases">
        <title>Genomes of Pezizomycetes fungi and the evolution of truffles.</title>
        <authorList>
            <person name="Murat C."/>
            <person name="Payen T."/>
            <person name="Noel B."/>
            <person name="Kuo A."/>
            <person name="Martin F.M."/>
        </authorList>
    </citation>
    <scope>NUCLEOTIDE SEQUENCE [LARGE SCALE GENOMIC DNA]</scope>
    <source>
        <strain evidence="2">091103-1</strain>
    </source>
</reference>
<evidence type="ECO:0000313" key="2">
    <source>
        <dbReference type="EMBL" id="PWW73706.1"/>
    </source>
</evidence>
<proteinExistence type="predicted"/>
<dbReference type="AlphaFoldDB" id="A0A317SJP5"/>
<evidence type="ECO:0000313" key="3">
    <source>
        <dbReference type="Proteomes" id="UP000246991"/>
    </source>
</evidence>
<organism evidence="2 3">
    <name type="scientific">Tuber magnatum</name>
    <name type="common">white Piedmont truffle</name>
    <dbReference type="NCBI Taxonomy" id="42249"/>
    <lineage>
        <taxon>Eukaryota</taxon>
        <taxon>Fungi</taxon>
        <taxon>Dikarya</taxon>
        <taxon>Ascomycota</taxon>
        <taxon>Pezizomycotina</taxon>
        <taxon>Pezizomycetes</taxon>
        <taxon>Pezizales</taxon>
        <taxon>Tuberaceae</taxon>
        <taxon>Tuber</taxon>
    </lineage>
</organism>
<sequence>MRRWMSGRRRDLEKVGAKKEGKREKNIERILGMGKKERGILGNRWKEQRREIWKGWWEGLLEEEGWIEMDRMLFSEEGTERVKELGRKTKWMERR</sequence>
<dbReference type="EMBL" id="PYWC01000075">
    <property type="protein sequence ID" value="PWW73706.1"/>
    <property type="molecule type" value="Genomic_DNA"/>
</dbReference>
<feature type="compositionally biased region" description="Basic and acidic residues" evidence="1">
    <location>
        <begin position="8"/>
        <end position="21"/>
    </location>
</feature>